<evidence type="ECO:0000313" key="5">
    <source>
        <dbReference type="Proteomes" id="UP001595733"/>
    </source>
</evidence>
<feature type="domain" description="PepSY" evidence="3">
    <location>
        <begin position="129"/>
        <end position="180"/>
    </location>
</feature>
<keyword evidence="5" id="KW-1185">Reference proteome</keyword>
<name>A0ABV8UXL6_9BACL</name>
<reference evidence="5" key="1">
    <citation type="journal article" date="2019" name="Int. J. Syst. Evol. Microbiol.">
        <title>The Global Catalogue of Microorganisms (GCM) 10K type strain sequencing project: providing services to taxonomists for standard genome sequencing and annotation.</title>
        <authorList>
            <consortium name="The Broad Institute Genomics Platform"/>
            <consortium name="The Broad Institute Genome Sequencing Center for Infectious Disease"/>
            <person name="Wu L."/>
            <person name="Ma J."/>
        </authorList>
    </citation>
    <scope>NUCLEOTIDE SEQUENCE [LARGE SCALE GENOMIC DNA]</scope>
    <source>
        <strain evidence="5">CCUG 50353</strain>
    </source>
</reference>
<evidence type="ECO:0000313" key="4">
    <source>
        <dbReference type="EMBL" id="MFC4355183.1"/>
    </source>
</evidence>
<comment type="caution">
    <text evidence="4">The sequence shown here is derived from an EMBL/GenBank/DDBJ whole genome shotgun (WGS) entry which is preliminary data.</text>
</comment>
<accession>A0ABV8UXL6</accession>
<dbReference type="RefSeq" id="WP_378141569.1">
    <property type="nucleotide sequence ID" value="NZ_JBHSEF010000022.1"/>
</dbReference>
<evidence type="ECO:0000256" key="1">
    <source>
        <dbReference type="SAM" id="MobiDB-lite"/>
    </source>
</evidence>
<feature type="region of interest" description="Disordered" evidence="1">
    <location>
        <begin position="102"/>
        <end position="127"/>
    </location>
</feature>
<dbReference type="Proteomes" id="UP001595733">
    <property type="component" value="Unassembled WGS sequence"/>
</dbReference>
<feature type="domain" description="PepSY" evidence="3">
    <location>
        <begin position="47"/>
        <end position="104"/>
    </location>
</feature>
<proteinExistence type="predicted"/>
<evidence type="ECO:0000256" key="2">
    <source>
        <dbReference type="SAM" id="SignalP"/>
    </source>
</evidence>
<feature type="compositionally biased region" description="Polar residues" evidence="1">
    <location>
        <begin position="113"/>
        <end position="127"/>
    </location>
</feature>
<protein>
    <submittedName>
        <fullName evidence="4">PepSY domain-containing protein</fullName>
    </submittedName>
</protein>
<evidence type="ECO:0000259" key="3">
    <source>
        <dbReference type="Pfam" id="PF03413"/>
    </source>
</evidence>
<organism evidence="4 5">
    <name type="scientific">Chryseomicrobium palamuruense</name>
    <dbReference type="NCBI Taxonomy" id="682973"/>
    <lineage>
        <taxon>Bacteria</taxon>
        <taxon>Bacillati</taxon>
        <taxon>Bacillota</taxon>
        <taxon>Bacilli</taxon>
        <taxon>Bacillales</taxon>
        <taxon>Caryophanaceae</taxon>
        <taxon>Chryseomicrobium</taxon>
    </lineage>
</organism>
<feature type="chain" id="PRO_5047500129" evidence="2">
    <location>
        <begin position="28"/>
        <end position="186"/>
    </location>
</feature>
<dbReference type="Gene3D" id="3.10.450.40">
    <property type="match status" value="2"/>
</dbReference>
<sequence length="186" mass="20538">MNLTKTNKWVIGAAAVGALAIGGVALADDRDDLVNVIPVTQNSADFIGEERAKEIAAETGKGDIVSFSLDTDDGRAHYDVEMKDGQLQYEFDIDAVTGDVRDYEEDREDDDSNATNNGTVTSATDQKMLTQDEAVAKVQDRVSGTLTKFELDDNQYELEFRDGSTEYEIEMNPYTGDIIEFEKDND</sequence>
<dbReference type="InterPro" id="IPR025711">
    <property type="entry name" value="PepSY"/>
</dbReference>
<feature type="signal peptide" evidence="2">
    <location>
        <begin position="1"/>
        <end position="27"/>
    </location>
</feature>
<keyword evidence="2" id="KW-0732">Signal</keyword>
<dbReference type="Pfam" id="PF03413">
    <property type="entry name" value="PepSY"/>
    <property type="match status" value="2"/>
</dbReference>
<gene>
    <name evidence="4" type="ORF">ACFO0S_09005</name>
</gene>
<feature type="compositionally biased region" description="Acidic residues" evidence="1">
    <location>
        <begin position="102"/>
        <end position="112"/>
    </location>
</feature>
<dbReference type="EMBL" id="JBHSEF010000022">
    <property type="protein sequence ID" value="MFC4355183.1"/>
    <property type="molecule type" value="Genomic_DNA"/>
</dbReference>